<proteinExistence type="predicted"/>
<reference evidence="2 3" key="1">
    <citation type="submission" date="2017-04" db="EMBL/GenBank/DDBJ databases">
        <authorList>
            <person name="Afonso C.L."/>
            <person name="Miller P.J."/>
            <person name="Scott M.A."/>
            <person name="Spackman E."/>
            <person name="Goraichik I."/>
            <person name="Dimitrov K.M."/>
            <person name="Suarez D.L."/>
            <person name="Swayne D.E."/>
        </authorList>
    </citation>
    <scope>NUCLEOTIDE SEQUENCE [LARGE SCALE GENOMIC DNA]</scope>
    <source>
        <strain evidence="2 3">DSM 23236</strain>
    </source>
</reference>
<keyword evidence="3" id="KW-1185">Reference proteome</keyword>
<evidence type="ECO:0000313" key="3">
    <source>
        <dbReference type="Proteomes" id="UP000192761"/>
    </source>
</evidence>
<name>A0A1W1XXT4_9NEIS</name>
<protein>
    <recommendedName>
        <fullName evidence="1">CoA-binding domain-containing protein</fullName>
    </recommendedName>
</protein>
<dbReference type="InterPro" id="IPR036291">
    <property type="entry name" value="NAD(P)-bd_dom_sf"/>
</dbReference>
<evidence type="ECO:0000259" key="1">
    <source>
        <dbReference type="SMART" id="SM00881"/>
    </source>
</evidence>
<dbReference type="AlphaFoldDB" id="A0A1W1XXT4"/>
<dbReference type="Pfam" id="PF13380">
    <property type="entry name" value="CoA_binding_2"/>
    <property type="match status" value="1"/>
</dbReference>
<dbReference type="InterPro" id="IPR003781">
    <property type="entry name" value="CoA-bd"/>
</dbReference>
<organism evidence="2 3">
    <name type="scientific">Andreprevotia lacus DSM 23236</name>
    <dbReference type="NCBI Taxonomy" id="1121001"/>
    <lineage>
        <taxon>Bacteria</taxon>
        <taxon>Pseudomonadati</taxon>
        <taxon>Pseudomonadota</taxon>
        <taxon>Betaproteobacteria</taxon>
        <taxon>Neisseriales</taxon>
        <taxon>Chitinibacteraceae</taxon>
        <taxon>Andreprevotia</taxon>
    </lineage>
</organism>
<dbReference type="PANTHER" id="PTHR33303:SF2">
    <property type="entry name" value="COA-BINDING DOMAIN-CONTAINING PROTEIN"/>
    <property type="match status" value="1"/>
</dbReference>
<accession>A0A1W1XXT4</accession>
<dbReference type="EMBL" id="FWXD01000024">
    <property type="protein sequence ID" value="SMC28667.1"/>
    <property type="molecule type" value="Genomic_DNA"/>
</dbReference>
<dbReference type="SMART" id="SM00881">
    <property type="entry name" value="CoA_binding"/>
    <property type="match status" value="1"/>
</dbReference>
<dbReference type="PANTHER" id="PTHR33303">
    <property type="entry name" value="CYTOPLASMIC PROTEIN-RELATED"/>
    <property type="match status" value="1"/>
</dbReference>
<feature type="domain" description="CoA-binding" evidence="1">
    <location>
        <begin position="16"/>
        <end position="108"/>
    </location>
</feature>
<dbReference type="Proteomes" id="UP000192761">
    <property type="component" value="Unassembled WGS sequence"/>
</dbReference>
<evidence type="ECO:0000313" key="2">
    <source>
        <dbReference type="EMBL" id="SMC28667.1"/>
    </source>
</evidence>
<gene>
    <name evidence="2" type="ORF">SAMN02745857_03363</name>
</gene>
<dbReference type="SUPFAM" id="SSF51735">
    <property type="entry name" value="NAD(P)-binding Rossmann-fold domains"/>
    <property type="match status" value="1"/>
</dbReference>
<dbReference type="Gene3D" id="3.40.50.720">
    <property type="entry name" value="NAD(P)-binding Rossmann-like Domain"/>
    <property type="match status" value="1"/>
</dbReference>
<dbReference type="STRING" id="1121001.SAMN02745857_03363"/>
<sequence>MSVFNNPPDADIRDFLIAMRRIAVVGLSPKPERASYRVSRYMQQRGYGIVPVRPLVAEVLGEPAWPDLASVPGEIDLVNVFRRAEEVDAVVDAAIACGAKGVWIQLGIINEAAALRARAAGLFVVMDACLMVEHARLLGM</sequence>